<dbReference type="Gramene" id="OMERI11G10060.1">
    <property type="protein sequence ID" value="OMERI11G10060.1"/>
    <property type="gene ID" value="OMERI11G10060"/>
</dbReference>
<name>A0A0E0F5A5_9ORYZ</name>
<dbReference type="HOGENOM" id="CLU_200004_0_0_1"/>
<protein>
    <submittedName>
        <fullName evidence="1">Uncharacterized protein</fullName>
    </submittedName>
</protein>
<dbReference type="EnsemblPlants" id="OMERI11G10060.1">
    <property type="protein sequence ID" value="OMERI11G10060.1"/>
    <property type="gene ID" value="OMERI11G10060"/>
</dbReference>
<organism evidence="1">
    <name type="scientific">Oryza meridionalis</name>
    <dbReference type="NCBI Taxonomy" id="40149"/>
    <lineage>
        <taxon>Eukaryota</taxon>
        <taxon>Viridiplantae</taxon>
        <taxon>Streptophyta</taxon>
        <taxon>Embryophyta</taxon>
        <taxon>Tracheophyta</taxon>
        <taxon>Spermatophyta</taxon>
        <taxon>Magnoliopsida</taxon>
        <taxon>Liliopsida</taxon>
        <taxon>Poales</taxon>
        <taxon>Poaceae</taxon>
        <taxon>BOP clade</taxon>
        <taxon>Oryzoideae</taxon>
        <taxon>Oryzeae</taxon>
        <taxon>Oryzinae</taxon>
        <taxon>Oryza</taxon>
    </lineage>
</organism>
<reference evidence="1" key="1">
    <citation type="submission" date="2015-04" db="UniProtKB">
        <authorList>
            <consortium name="EnsemblPlants"/>
        </authorList>
    </citation>
    <scope>IDENTIFICATION</scope>
</reference>
<dbReference type="Proteomes" id="UP000008021">
    <property type="component" value="Chromosome 11"/>
</dbReference>
<reference evidence="1" key="2">
    <citation type="submission" date="2018-05" db="EMBL/GenBank/DDBJ databases">
        <title>OmerRS3 (Oryza meridionalis Reference Sequence Version 3).</title>
        <authorList>
            <person name="Zhang J."/>
            <person name="Kudrna D."/>
            <person name="Lee S."/>
            <person name="Talag J."/>
            <person name="Welchert J."/>
            <person name="Wing R.A."/>
        </authorList>
    </citation>
    <scope>NUCLEOTIDE SEQUENCE [LARGE SCALE GENOMIC DNA]</scope>
    <source>
        <strain evidence="1">cv. OR44</strain>
    </source>
</reference>
<dbReference type="AlphaFoldDB" id="A0A0E0F5A5"/>
<sequence>MLEVDEEDPERMMMTSVDDEGVNALAAMKTMRAAMLDENSTGDEATLRTAPLSVPIASEVGPRSVALRFERTMQRQPEAWRSTLAR</sequence>
<keyword evidence="2" id="KW-1185">Reference proteome</keyword>
<evidence type="ECO:0000313" key="2">
    <source>
        <dbReference type="Proteomes" id="UP000008021"/>
    </source>
</evidence>
<evidence type="ECO:0000313" key="1">
    <source>
        <dbReference type="EnsemblPlants" id="OMERI11G10060.1"/>
    </source>
</evidence>
<accession>A0A0E0F5A5</accession>
<proteinExistence type="predicted"/>